<evidence type="ECO:0000256" key="5">
    <source>
        <dbReference type="SAM" id="Phobius"/>
    </source>
</evidence>
<keyword evidence="7" id="KW-1185">Reference proteome</keyword>
<evidence type="ECO:0000256" key="3">
    <source>
        <dbReference type="ARBA" id="ARBA00022989"/>
    </source>
</evidence>
<dbReference type="Gene3D" id="1.20.1740.10">
    <property type="entry name" value="Amino acid/polyamine transporter I"/>
    <property type="match status" value="1"/>
</dbReference>
<evidence type="ECO:0000256" key="1">
    <source>
        <dbReference type="ARBA" id="ARBA00004141"/>
    </source>
</evidence>
<dbReference type="GO" id="GO:0046873">
    <property type="term" value="F:metal ion transmembrane transporter activity"/>
    <property type="evidence" value="ECO:0007669"/>
    <property type="project" value="InterPro"/>
</dbReference>
<keyword evidence="3 5" id="KW-1133">Transmembrane helix</keyword>
<feature type="transmembrane region" description="Helical" evidence="5">
    <location>
        <begin position="194"/>
        <end position="220"/>
    </location>
</feature>
<evidence type="ECO:0000313" key="7">
    <source>
        <dbReference type="Proteomes" id="UP000641514"/>
    </source>
</evidence>
<feature type="transmembrane region" description="Helical" evidence="5">
    <location>
        <begin position="247"/>
        <end position="280"/>
    </location>
</feature>
<comment type="subcellular location">
    <subcellularLocation>
        <location evidence="1">Membrane</location>
        <topology evidence="1">Multi-pass membrane protein</topology>
    </subcellularLocation>
</comment>
<sequence length="434" mass="46142">MSVDSREGDSPDTGLVNRSTLWAALGPGILMAGAAVGVSHLVQSTRAGAEYGFLLLGLVLLACLLKYPFLEFGPRYAAATGETMIRGYRRMGRWAIITYAVITAATFWVILASVTIATAGLAGVVFGVDLPISVLAAGVLVVVAALLGVGQFRALDLSMKIIMSVLAVSTLSAVVVAVVGMPDTQGPIWVSPDALWTAAGIAFVLALLGWMPIPLDVAVWHSLWTKERARDTKTMPSVKHAVRDFQIGYLGATLLAAAFLTLGALVMFGGTGFATTAVGFSDQLVGMYSATLGDWSRPVITIAALTTMFSTTLAVADAYPRVIAGIVREVRTSSPDTIDEPATTRATYALWLGIVLAGGWAIIQFFGAQFTTLIDFATTVSFLAAPVLAWMNLKLITGPYTPVESQPGRFLRVLSWVGIAFLVVFCVVWAWWRI</sequence>
<feature type="transmembrane region" description="Helical" evidence="5">
    <location>
        <begin position="161"/>
        <end position="182"/>
    </location>
</feature>
<comment type="caution">
    <text evidence="6">The sequence shown here is derived from an EMBL/GenBank/DDBJ whole genome shotgun (WGS) entry which is preliminary data.</text>
</comment>
<feature type="transmembrane region" description="Helical" evidence="5">
    <location>
        <begin position="348"/>
        <end position="367"/>
    </location>
</feature>
<feature type="transmembrane region" description="Helical" evidence="5">
    <location>
        <begin position="300"/>
        <end position="319"/>
    </location>
</feature>
<feature type="transmembrane region" description="Helical" evidence="5">
    <location>
        <begin position="413"/>
        <end position="432"/>
    </location>
</feature>
<dbReference type="AlphaFoldDB" id="A0A916TYF7"/>
<dbReference type="NCBIfam" id="NF037982">
    <property type="entry name" value="Nramp_1"/>
    <property type="match status" value="1"/>
</dbReference>
<reference evidence="6" key="1">
    <citation type="journal article" date="2014" name="Int. J. Syst. Evol. Microbiol.">
        <title>Complete genome sequence of Corynebacterium casei LMG S-19264T (=DSM 44701T), isolated from a smear-ripened cheese.</title>
        <authorList>
            <consortium name="US DOE Joint Genome Institute (JGI-PGF)"/>
            <person name="Walter F."/>
            <person name="Albersmeier A."/>
            <person name="Kalinowski J."/>
            <person name="Ruckert C."/>
        </authorList>
    </citation>
    <scope>NUCLEOTIDE SEQUENCE</scope>
    <source>
        <strain evidence="6">CGMCC 1.15478</strain>
    </source>
</reference>
<gene>
    <name evidence="6" type="ORF">GCM10011410_00910</name>
</gene>
<keyword evidence="2 5" id="KW-0812">Transmembrane</keyword>
<feature type="transmembrane region" description="Helical" evidence="5">
    <location>
        <begin position="373"/>
        <end position="393"/>
    </location>
</feature>
<evidence type="ECO:0000256" key="2">
    <source>
        <dbReference type="ARBA" id="ARBA00022692"/>
    </source>
</evidence>
<keyword evidence="4 5" id="KW-0472">Membrane</keyword>
<accession>A0A916TYF7</accession>
<organism evidence="6 7">
    <name type="scientific">Hoyosella rhizosphaerae</name>
    <dbReference type="NCBI Taxonomy" id="1755582"/>
    <lineage>
        <taxon>Bacteria</taxon>
        <taxon>Bacillati</taxon>
        <taxon>Actinomycetota</taxon>
        <taxon>Actinomycetes</taxon>
        <taxon>Mycobacteriales</taxon>
        <taxon>Hoyosellaceae</taxon>
        <taxon>Hoyosella</taxon>
    </lineage>
</organism>
<feature type="transmembrane region" description="Helical" evidence="5">
    <location>
        <begin position="21"/>
        <end position="42"/>
    </location>
</feature>
<feature type="transmembrane region" description="Helical" evidence="5">
    <location>
        <begin position="94"/>
        <end position="124"/>
    </location>
</feature>
<protein>
    <submittedName>
        <fullName evidence="6">Transporter</fullName>
    </submittedName>
</protein>
<reference evidence="6" key="2">
    <citation type="submission" date="2020-09" db="EMBL/GenBank/DDBJ databases">
        <authorList>
            <person name="Sun Q."/>
            <person name="Zhou Y."/>
        </authorList>
    </citation>
    <scope>NUCLEOTIDE SEQUENCE</scope>
    <source>
        <strain evidence="6">CGMCC 1.15478</strain>
    </source>
</reference>
<dbReference type="EMBL" id="BMJH01000001">
    <property type="protein sequence ID" value="GGC52397.1"/>
    <property type="molecule type" value="Genomic_DNA"/>
</dbReference>
<name>A0A916TYF7_9ACTN</name>
<feature type="transmembrane region" description="Helical" evidence="5">
    <location>
        <begin position="48"/>
        <end position="65"/>
    </location>
</feature>
<dbReference type="Proteomes" id="UP000641514">
    <property type="component" value="Unassembled WGS sequence"/>
</dbReference>
<proteinExistence type="predicted"/>
<evidence type="ECO:0000313" key="6">
    <source>
        <dbReference type="EMBL" id="GGC52397.1"/>
    </source>
</evidence>
<dbReference type="GO" id="GO:0016020">
    <property type="term" value="C:membrane"/>
    <property type="evidence" value="ECO:0007669"/>
    <property type="project" value="UniProtKB-SubCell"/>
</dbReference>
<feature type="transmembrane region" description="Helical" evidence="5">
    <location>
        <begin position="130"/>
        <end position="149"/>
    </location>
</feature>
<evidence type="ECO:0000256" key="4">
    <source>
        <dbReference type="ARBA" id="ARBA00023136"/>
    </source>
</evidence>
<dbReference type="Pfam" id="PF01566">
    <property type="entry name" value="Nramp"/>
    <property type="match status" value="1"/>
</dbReference>
<dbReference type="RefSeq" id="WP_206050439.1">
    <property type="nucleotide sequence ID" value="NZ_BMJH01000001.1"/>
</dbReference>
<dbReference type="InterPro" id="IPR001046">
    <property type="entry name" value="NRAMP_fam"/>
</dbReference>